<evidence type="ECO:0000256" key="1">
    <source>
        <dbReference type="SAM" id="MobiDB-lite"/>
    </source>
</evidence>
<keyword evidence="3" id="KW-1185">Reference proteome</keyword>
<feature type="region of interest" description="Disordered" evidence="1">
    <location>
        <begin position="1"/>
        <end position="30"/>
    </location>
</feature>
<name>A0AAD7MDL6_9AGAR</name>
<gene>
    <name evidence="2" type="ORF">DFH07DRAFT_786028</name>
</gene>
<dbReference type="AlphaFoldDB" id="A0AAD7MDL6"/>
<accession>A0AAD7MDL6</accession>
<feature type="compositionally biased region" description="Polar residues" evidence="1">
    <location>
        <begin position="1"/>
        <end position="11"/>
    </location>
</feature>
<organism evidence="2 3">
    <name type="scientific">Mycena maculata</name>
    <dbReference type="NCBI Taxonomy" id="230809"/>
    <lineage>
        <taxon>Eukaryota</taxon>
        <taxon>Fungi</taxon>
        <taxon>Dikarya</taxon>
        <taxon>Basidiomycota</taxon>
        <taxon>Agaricomycotina</taxon>
        <taxon>Agaricomycetes</taxon>
        <taxon>Agaricomycetidae</taxon>
        <taxon>Agaricales</taxon>
        <taxon>Marasmiineae</taxon>
        <taxon>Mycenaceae</taxon>
        <taxon>Mycena</taxon>
    </lineage>
</organism>
<proteinExistence type="predicted"/>
<evidence type="ECO:0000313" key="3">
    <source>
        <dbReference type="Proteomes" id="UP001215280"/>
    </source>
</evidence>
<protein>
    <submittedName>
        <fullName evidence="2">Uncharacterized protein</fullName>
    </submittedName>
</protein>
<comment type="caution">
    <text evidence="2">The sequence shown here is derived from an EMBL/GenBank/DDBJ whole genome shotgun (WGS) entry which is preliminary data.</text>
</comment>
<evidence type="ECO:0000313" key="2">
    <source>
        <dbReference type="EMBL" id="KAJ7712267.1"/>
    </source>
</evidence>
<dbReference type="Proteomes" id="UP001215280">
    <property type="component" value="Unassembled WGS sequence"/>
</dbReference>
<sequence length="198" mass="22046">MDEGGASSNVSLAEDEVDGPSQKSPAPASLEVIKELKTKVRQLEKRIRETQENESTREKLAINIQGDFDTLTKIFQNIEGMDTTLRMLEQAGMIPQGMNCAQADFEEIDTALLDLHQVGSLFIESSKPLDAKVQQNRSLRTDKSIAQAHLEKLQRTSVATSKIHLESVMKDSAQMVSQDTVYEDCVNKLQESHNALEQ</sequence>
<dbReference type="EMBL" id="JARJLG010000439">
    <property type="protein sequence ID" value="KAJ7712267.1"/>
    <property type="molecule type" value="Genomic_DNA"/>
</dbReference>
<feature type="non-terminal residue" evidence="2">
    <location>
        <position position="1"/>
    </location>
</feature>
<reference evidence="2" key="1">
    <citation type="submission" date="2023-03" db="EMBL/GenBank/DDBJ databases">
        <title>Massive genome expansion in bonnet fungi (Mycena s.s.) driven by repeated elements and novel gene families across ecological guilds.</title>
        <authorList>
            <consortium name="Lawrence Berkeley National Laboratory"/>
            <person name="Harder C.B."/>
            <person name="Miyauchi S."/>
            <person name="Viragh M."/>
            <person name="Kuo A."/>
            <person name="Thoen E."/>
            <person name="Andreopoulos B."/>
            <person name="Lu D."/>
            <person name="Skrede I."/>
            <person name="Drula E."/>
            <person name="Henrissat B."/>
            <person name="Morin E."/>
            <person name="Kohler A."/>
            <person name="Barry K."/>
            <person name="LaButti K."/>
            <person name="Morin E."/>
            <person name="Salamov A."/>
            <person name="Lipzen A."/>
            <person name="Mereny Z."/>
            <person name="Hegedus B."/>
            <person name="Baldrian P."/>
            <person name="Stursova M."/>
            <person name="Weitz H."/>
            <person name="Taylor A."/>
            <person name="Grigoriev I.V."/>
            <person name="Nagy L.G."/>
            <person name="Martin F."/>
            <person name="Kauserud H."/>
        </authorList>
    </citation>
    <scope>NUCLEOTIDE SEQUENCE</scope>
    <source>
        <strain evidence="2">CBHHK188m</strain>
    </source>
</reference>